<dbReference type="SUPFAM" id="SSF56112">
    <property type="entry name" value="Protein kinase-like (PK-like)"/>
    <property type="match status" value="1"/>
</dbReference>
<keyword evidence="2" id="KW-0808">Transferase</keyword>
<keyword evidence="2" id="KW-0418">Kinase</keyword>
<dbReference type="AlphaFoldDB" id="A0A852ZAH4"/>
<dbReference type="Pfam" id="PF01636">
    <property type="entry name" value="APH"/>
    <property type="match status" value="1"/>
</dbReference>
<reference evidence="2 3" key="1">
    <citation type="submission" date="2020-07" db="EMBL/GenBank/DDBJ databases">
        <title>Sequencing the genomes of 1000 actinobacteria strains.</title>
        <authorList>
            <person name="Klenk H.-P."/>
        </authorList>
    </citation>
    <scope>NUCLEOTIDE SEQUENCE [LARGE SCALE GENOMIC DNA]</scope>
    <source>
        <strain evidence="2 3">DSM 18448</strain>
    </source>
</reference>
<dbReference type="Proteomes" id="UP000579605">
    <property type="component" value="Unassembled WGS sequence"/>
</dbReference>
<organism evidence="2 3">
    <name type="scientific">Actinopolymorpha rutila</name>
    <dbReference type="NCBI Taxonomy" id="446787"/>
    <lineage>
        <taxon>Bacteria</taxon>
        <taxon>Bacillati</taxon>
        <taxon>Actinomycetota</taxon>
        <taxon>Actinomycetes</taxon>
        <taxon>Propionibacteriales</taxon>
        <taxon>Actinopolymorphaceae</taxon>
        <taxon>Actinopolymorpha</taxon>
    </lineage>
</organism>
<dbReference type="RefSeq" id="WP_179786984.1">
    <property type="nucleotide sequence ID" value="NZ_BAAARR010000002.1"/>
</dbReference>
<evidence type="ECO:0000259" key="1">
    <source>
        <dbReference type="Pfam" id="PF01636"/>
    </source>
</evidence>
<dbReference type="GO" id="GO:0016301">
    <property type="term" value="F:kinase activity"/>
    <property type="evidence" value="ECO:0007669"/>
    <property type="project" value="UniProtKB-KW"/>
</dbReference>
<gene>
    <name evidence="2" type="ORF">F4554_001853</name>
</gene>
<proteinExistence type="predicted"/>
<evidence type="ECO:0000313" key="2">
    <source>
        <dbReference type="EMBL" id="NYH89215.1"/>
    </source>
</evidence>
<dbReference type="EMBL" id="JACBZH010000001">
    <property type="protein sequence ID" value="NYH89215.1"/>
    <property type="molecule type" value="Genomic_DNA"/>
</dbReference>
<dbReference type="InterPro" id="IPR002575">
    <property type="entry name" value="Aminoglycoside_PTrfase"/>
</dbReference>
<name>A0A852ZAH4_9ACTN</name>
<protein>
    <submittedName>
        <fullName evidence="2">Ser/Thr protein kinase RdoA (MazF antagonist)</fullName>
    </submittedName>
</protein>
<sequence>MEDLRKALDAALPDVRVLTVGRRVEGYANDRWTVESDVGRLLVKVRRIPEEDPRQVEGQLRAQRWLSEIGFPTPELLCVVWKCPQLGGRQLSVQRHVDAVDETGEVLEATPADRRAAYFEGLGRAVGMLHSFELPEFGGWLDDTGTRHDTWAEAIHPGDALRSVSAHPSVVPPDALAEAERRIENGLSALPDIRPRLVHRDLHVDNTLLGPGGGFGAIIDFEMVREWDFPYDFSCRLDGVLDFFAGSKEPFMGAYREVAGELPESFALRNWLYTGIYQILAIEEFIGGNEGYARIPQALLAWLDKRAPV</sequence>
<feature type="domain" description="Aminoglycoside phosphotransferase" evidence="1">
    <location>
        <begin position="25"/>
        <end position="238"/>
    </location>
</feature>
<keyword evidence="3" id="KW-1185">Reference proteome</keyword>
<dbReference type="PANTHER" id="PTHR21310">
    <property type="entry name" value="AMINOGLYCOSIDE PHOSPHOTRANSFERASE-RELATED-RELATED"/>
    <property type="match status" value="1"/>
</dbReference>
<accession>A0A852ZAH4</accession>
<evidence type="ECO:0000313" key="3">
    <source>
        <dbReference type="Proteomes" id="UP000579605"/>
    </source>
</evidence>
<dbReference type="Gene3D" id="3.90.1200.10">
    <property type="match status" value="1"/>
</dbReference>
<dbReference type="InterPro" id="IPR051678">
    <property type="entry name" value="AGP_Transferase"/>
</dbReference>
<dbReference type="InterPro" id="IPR011009">
    <property type="entry name" value="Kinase-like_dom_sf"/>
</dbReference>
<comment type="caution">
    <text evidence="2">The sequence shown here is derived from an EMBL/GenBank/DDBJ whole genome shotgun (WGS) entry which is preliminary data.</text>
</comment>